<feature type="compositionally biased region" description="Pro residues" evidence="1">
    <location>
        <begin position="296"/>
        <end position="319"/>
    </location>
</feature>
<organism evidence="2 3">
    <name type="scientific">Perkinsus chesapeaki</name>
    <name type="common">Clam parasite</name>
    <name type="synonym">Perkinsus andrewsi</name>
    <dbReference type="NCBI Taxonomy" id="330153"/>
    <lineage>
        <taxon>Eukaryota</taxon>
        <taxon>Sar</taxon>
        <taxon>Alveolata</taxon>
        <taxon>Perkinsozoa</taxon>
        <taxon>Perkinsea</taxon>
        <taxon>Perkinsida</taxon>
        <taxon>Perkinsidae</taxon>
        <taxon>Perkinsus</taxon>
    </lineage>
</organism>
<dbReference type="AlphaFoldDB" id="A0A7J6L051"/>
<dbReference type="EMBL" id="JAAPAO010000865">
    <property type="protein sequence ID" value="KAF4652975.1"/>
    <property type="molecule type" value="Genomic_DNA"/>
</dbReference>
<reference evidence="2 3" key="1">
    <citation type="submission" date="2020-04" db="EMBL/GenBank/DDBJ databases">
        <title>Perkinsus chesapeaki whole genome sequence.</title>
        <authorList>
            <person name="Bogema D.R."/>
        </authorList>
    </citation>
    <scope>NUCLEOTIDE SEQUENCE [LARGE SCALE GENOMIC DNA]</scope>
    <source>
        <strain evidence="2">ATCC PRA-425</strain>
    </source>
</reference>
<dbReference type="Proteomes" id="UP000591131">
    <property type="component" value="Unassembled WGS sequence"/>
</dbReference>
<name>A0A7J6L051_PERCH</name>
<feature type="compositionally biased region" description="Basic residues" evidence="1">
    <location>
        <begin position="361"/>
        <end position="370"/>
    </location>
</feature>
<accession>A0A7J6L051</accession>
<feature type="compositionally biased region" description="Low complexity" evidence="1">
    <location>
        <begin position="422"/>
        <end position="438"/>
    </location>
</feature>
<evidence type="ECO:0000256" key="1">
    <source>
        <dbReference type="SAM" id="MobiDB-lite"/>
    </source>
</evidence>
<keyword evidence="3" id="KW-1185">Reference proteome</keyword>
<protein>
    <submittedName>
        <fullName evidence="2">Uncharacterized protein</fullName>
    </submittedName>
</protein>
<sequence>MLLYNSLSDAAAAFRFVYSQWIDTYASSKTMGCDIGVKLARLLGPRAILGSKRISADPGCPVSVLAGQENAPGEDEVWCRARITNNQARSTAGQKGYIWASVVDGCTCSNEPPIMSAAENSVKTFSTRVLKFTNTHLAWEFNGQWRSAMSVPIVDFEQNDVRIVRSAWRSIALVGRERLKPEEELKRRWDGDATVMDADVGMECGNCLAQHCACSRQNEEMSKKRLAQVMIDDPFDTMGTPMKILKTEEGQSGLTRHCQCDEPTPYPQNTKTRKSTKQQQQADTPRSDGEDQQEIPPSPPMPFPPPVIPTQPPVPSEPTPMIPHVVALAAAAAVAKVAAKNSSSNSNFSEKGSVDETGKGVTRRRTRRGAGKGGATAGAQNTPREMPYPRIEPMTTRRRTRSMSKDTDGTLRKNASSKDDSSSSASTSSAKPNSSTSATGHKYGDYRTAVRDRRGNVLWTAASGVSCPCHHRKCDQCGLCKHDGINVDALSIVRGAQSDPDRRSSQAVYTSLGN</sequence>
<feature type="region of interest" description="Disordered" evidence="1">
    <location>
        <begin position="341"/>
        <end position="445"/>
    </location>
</feature>
<feature type="compositionally biased region" description="Basic and acidic residues" evidence="1">
    <location>
        <begin position="403"/>
        <end position="421"/>
    </location>
</feature>
<gene>
    <name evidence="2" type="ORF">FOL47_010770</name>
</gene>
<feature type="region of interest" description="Disordered" evidence="1">
    <location>
        <begin position="250"/>
        <end position="319"/>
    </location>
</feature>
<evidence type="ECO:0000313" key="2">
    <source>
        <dbReference type="EMBL" id="KAF4652975.1"/>
    </source>
</evidence>
<proteinExistence type="predicted"/>
<evidence type="ECO:0000313" key="3">
    <source>
        <dbReference type="Proteomes" id="UP000591131"/>
    </source>
</evidence>
<comment type="caution">
    <text evidence="2">The sequence shown here is derived from an EMBL/GenBank/DDBJ whole genome shotgun (WGS) entry which is preliminary data.</text>
</comment>